<keyword evidence="2 4" id="KW-0378">Hydrolase</keyword>
<dbReference type="GO" id="GO:0016810">
    <property type="term" value="F:hydrolase activity, acting on carbon-nitrogen (but not peptide) bonds"/>
    <property type="evidence" value="ECO:0007669"/>
    <property type="project" value="InterPro"/>
</dbReference>
<dbReference type="Proteomes" id="UP000028878">
    <property type="component" value="Unassembled WGS sequence"/>
</dbReference>
<dbReference type="EMBL" id="CCAE010000047">
    <property type="protein sequence ID" value="CDN89589.1"/>
    <property type="molecule type" value="Genomic_DNA"/>
</dbReference>
<dbReference type="Pfam" id="PF01979">
    <property type="entry name" value="Amidohydro_1"/>
    <property type="match status" value="1"/>
</dbReference>
<gene>
    <name evidence="4" type="ORF">BN948_04028</name>
</gene>
<dbReference type="PANTHER" id="PTHR43794">
    <property type="entry name" value="AMINOHYDROLASE SSNA-RELATED"/>
    <property type="match status" value="1"/>
</dbReference>
<protein>
    <submittedName>
        <fullName evidence="4">Putative hydrolase</fullName>
    </submittedName>
</protein>
<organism evidence="4 5">
    <name type="scientific">Hydrogenophaga intermedia</name>
    <dbReference type="NCBI Taxonomy" id="65786"/>
    <lineage>
        <taxon>Bacteria</taxon>
        <taxon>Pseudomonadati</taxon>
        <taxon>Pseudomonadota</taxon>
        <taxon>Betaproteobacteria</taxon>
        <taxon>Burkholderiales</taxon>
        <taxon>Comamonadaceae</taxon>
        <taxon>Hydrogenophaga</taxon>
    </lineage>
</organism>
<dbReference type="PANTHER" id="PTHR43794:SF11">
    <property type="entry name" value="AMIDOHYDROLASE-RELATED DOMAIN-CONTAINING PROTEIN"/>
    <property type="match status" value="1"/>
</dbReference>
<keyword evidence="5" id="KW-1185">Reference proteome</keyword>
<dbReference type="InterPro" id="IPR006680">
    <property type="entry name" value="Amidohydro-rel"/>
</dbReference>
<dbReference type="InterPro" id="IPR032466">
    <property type="entry name" value="Metal_Hydrolase"/>
</dbReference>
<dbReference type="Gene3D" id="2.30.40.10">
    <property type="entry name" value="Urease, subunit C, domain 1"/>
    <property type="match status" value="1"/>
</dbReference>
<comment type="similarity">
    <text evidence="1">Belongs to the metallo-dependent hydrolases superfamily. ATZ/TRZ family.</text>
</comment>
<dbReference type="InterPro" id="IPR050287">
    <property type="entry name" value="MTA/SAH_deaminase"/>
</dbReference>
<accession>A0A1L1PPF7</accession>
<evidence type="ECO:0000256" key="2">
    <source>
        <dbReference type="ARBA" id="ARBA00022801"/>
    </source>
</evidence>
<dbReference type="Gene3D" id="3.20.20.140">
    <property type="entry name" value="Metal-dependent hydrolases"/>
    <property type="match status" value="1"/>
</dbReference>
<dbReference type="RefSeq" id="WP_009519526.1">
    <property type="nucleotide sequence ID" value="NZ_CCAE010000047.1"/>
</dbReference>
<dbReference type="SUPFAM" id="SSF51556">
    <property type="entry name" value="Metallo-dependent hydrolases"/>
    <property type="match status" value="1"/>
</dbReference>
<feature type="domain" description="Amidohydrolase-related" evidence="3">
    <location>
        <begin position="68"/>
        <end position="423"/>
    </location>
</feature>
<dbReference type="InterPro" id="IPR011059">
    <property type="entry name" value="Metal-dep_hydrolase_composite"/>
</dbReference>
<evidence type="ECO:0000313" key="5">
    <source>
        <dbReference type="Proteomes" id="UP000028878"/>
    </source>
</evidence>
<reference evidence="5" key="1">
    <citation type="submission" date="2014-11" db="EMBL/GenBank/DDBJ databases">
        <title>Draft genome sequence of Hydrogenophaga intermedia S1.</title>
        <authorList>
            <person name="Gan H.M."/>
            <person name="Chew T.H."/>
            <person name="Stolz A."/>
        </authorList>
    </citation>
    <scope>NUCLEOTIDE SEQUENCE [LARGE SCALE GENOMIC DNA]</scope>
    <source>
        <strain evidence="5">S1</strain>
    </source>
</reference>
<proteinExistence type="inferred from homology"/>
<name>A0A1L1PPF7_HYDIT</name>
<evidence type="ECO:0000259" key="3">
    <source>
        <dbReference type="Pfam" id="PF01979"/>
    </source>
</evidence>
<sequence length="462" mass="49389">MTPDPSMKTTGPLDLLITGATVVHTRPQLEVIENAVIGIAGPRIAFVAGAADAPRTAARRTIDLGGHLVLPGFVNVHTHTILTMVRGVAEDMGFAPAYTPGVPHGHEVTPDEAVALARLGALEALMFGSTVINDSYVHADLTLPAMADVGLRAYACGRIHDVDFSRVHLGEWRHDEAIGERTLGEALALHARWHGGPEGRTGVHLTPHAPDTCSRGLLRQVADHRERHGGVVTTHLSQSRMENQRVQERDGCTPCELLEQTGLLGPSLIAAHGMYMSESDMRRAGAAGMNLAHVPKGNATGGRIAPTRAMQDAGIRLALATDNMHADMIEVMRWALNLGRIQTGGIDEGWQPADMLRMATWNGAHAMGLGDHLGSLEAGKLADMVCVDMRRPHLVPCINPLGNLVHTGQGRDVAMVLVHGEIVVEGGRALRVDQDSILADAQAAAAALWERARAQVEPRRHA</sequence>
<dbReference type="SUPFAM" id="SSF51338">
    <property type="entry name" value="Composite domain of metallo-dependent hydrolases"/>
    <property type="match status" value="1"/>
</dbReference>
<dbReference type="AlphaFoldDB" id="A0A1L1PPF7"/>
<evidence type="ECO:0000313" key="4">
    <source>
        <dbReference type="EMBL" id="CDN89589.1"/>
    </source>
</evidence>
<evidence type="ECO:0000256" key="1">
    <source>
        <dbReference type="ARBA" id="ARBA00006745"/>
    </source>
</evidence>